<dbReference type="Gene3D" id="1.10.132.130">
    <property type="match status" value="1"/>
</dbReference>
<reference evidence="11 12" key="1">
    <citation type="journal article" date="2018" name="PLoS Genet.">
        <title>Population sequencing reveals clonal diversity and ancestral inbreeding in the grapevine cultivar Chardonnay.</title>
        <authorList>
            <person name="Roach M.J."/>
            <person name="Johnson D.L."/>
            <person name="Bohlmann J."/>
            <person name="van Vuuren H.J."/>
            <person name="Jones S.J."/>
            <person name="Pretorius I.S."/>
            <person name="Schmidt S.A."/>
            <person name="Borneman A.R."/>
        </authorList>
    </citation>
    <scope>NUCLEOTIDE SEQUENCE [LARGE SCALE GENOMIC DNA]</scope>
    <source>
        <strain evidence="12">cv. Chardonnay</strain>
        <tissue evidence="11">Leaf</tissue>
    </source>
</reference>
<dbReference type="PANTHER" id="PTHR12000">
    <property type="entry name" value="HEMOGLOBINASE FAMILY MEMBER"/>
    <property type="match status" value="1"/>
</dbReference>
<dbReference type="Gene3D" id="3.40.50.1460">
    <property type="match status" value="1"/>
</dbReference>
<evidence type="ECO:0000256" key="7">
    <source>
        <dbReference type="ARBA" id="ARBA00023180"/>
    </source>
</evidence>
<evidence type="ECO:0000313" key="11">
    <source>
        <dbReference type="EMBL" id="RVW42823.1"/>
    </source>
</evidence>
<gene>
    <name evidence="11" type="primary">VPE_0</name>
    <name evidence="11" type="ORF">CK203_079925</name>
</gene>
<evidence type="ECO:0000256" key="3">
    <source>
        <dbReference type="ARBA" id="ARBA00022729"/>
    </source>
</evidence>
<keyword evidence="7" id="KW-0325">Glycoprotein</keyword>
<evidence type="ECO:0000256" key="1">
    <source>
        <dbReference type="ARBA" id="ARBA00009941"/>
    </source>
</evidence>
<dbReference type="PIRSF" id="PIRSF019663">
    <property type="entry name" value="Legumain"/>
    <property type="match status" value="1"/>
</dbReference>
<dbReference type="PANTHER" id="PTHR12000:SF50">
    <property type="entry name" value="VACUOLAR-PROCESSING ENZYME GAMMA-ISOZYME"/>
    <property type="match status" value="1"/>
</dbReference>
<evidence type="ECO:0000313" key="12">
    <source>
        <dbReference type="Proteomes" id="UP000288805"/>
    </source>
</evidence>
<dbReference type="InterPro" id="IPR001096">
    <property type="entry name" value="Peptidase_C13"/>
</dbReference>
<evidence type="ECO:0000256" key="6">
    <source>
        <dbReference type="ARBA" id="ARBA00023157"/>
    </source>
</evidence>
<feature type="domain" description="Legumain prodomain" evidence="10">
    <location>
        <begin position="380"/>
        <end position="477"/>
    </location>
</feature>
<dbReference type="PRINTS" id="PR00776">
    <property type="entry name" value="HEMOGLOBNASE"/>
</dbReference>
<feature type="chain" id="PRO_5019048102" evidence="9">
    <location>
        <begin position="22"/>
        <end position="482"/>
    </location>
</feature>
<comment type="caution">
    <text evidence="11">The sequence shown here is derived from an EMBL/GenBank/DDBJ whole genome shotgun (WGS) entry which is preliminary data.</text>
</comment>
<dbReference type="AlphaFoldDB" id="A0A438E568"/>
<dbReference type="InterPro" id="IPR043577">
    <property type="entry name" value="AE"/>
</dbReference>
<comment type="similarity">
    <text evidence="1">Belongs to the peptidase C13 family.</text>
</comment>
<dbReference type="PIRSF" id="PIRSF500139">
    <property type="entry name" value="AE"/>
    <property type="match status" value="1"/>
</dbReference>
<feature type="active site" description="Nucleophile" evidence="8">
    <location>
        <position position="219"/>
    </location>
</feature>
<dbReference type="GO" id="GO:0004197">
    <property type="term" value="F:cysteine-type endopeptidase activity"/>
    <property type="evidence" value="ECO:0007669"/>
    <property type="project" value="InterPro"/>
</dbReference>
<keyword evidence="5" id="KW-0788">Thiol protease</keyword>
<evidence type="ECO:0000256" key="9">
    <source>
        <dbReference type="SAM" id="SignalP"/>
    </source>
</evidence>
<dbReference type="Pfam" id="PF01650">
    <property type="entry name" value="Peptidase_C13"/>
    <property type="match status" value="1"/>
</dbReference>
<name>A0A438E568_VITVI</name>
<protein>
    <submittedName>
        <fullName evidence="11">Vacuolar-processing enzyme</fullName>
    </submittedName>
</protein>
<feature type="signal peptide" evidence="9">
    <location>
        <begin position="1"/>
        <end position="21"/>
    </location>
</feature>
<evidence type="ECO:0000256" key="2">
    <source>
        <dbReference type="ARBA" id="ARBA00022670"/>
    </source>
</evidence>
<evidence type="ECO:0000256" key="8">
    <source>
        <dbReference type="PIRSR" id="PIRSR019663-1"/>
    </source>
</evidence>
<dbReference type="Pfam" id="PF20985">
    <property type="entry name" value="Legum_prodom"/>
    <property type="match status" value="1"/>
</dbReference>
<dbReference type="FunFam" id="3.40.50.1460:FF:000005">
    <property type="entry name" value="Vacuolar-processing enzyme beta-isozyme"/>
    <property type="match status" value="1"/>
</dbReference>
<dbReference type="GO" id="GO:0051603">
    <property type="term" value="P:proteolysis involved in protein catabolic process"/>
    <property type="evidence" value="ECO:0007669"/>
    <property type="project" value="InterPro"/>
</dbReference>
<dbReference type="InterPro" id="IPR046427">
    <property type="entry name" value="Legumain_prodom_sf"/>
</dbReference>
<organism evidence="11 12">
    <name type="scientific">Vitis vinifera</name>
    <name type="common">Grape</name>
    <dbReference type="NCBI Taxonomy" id="29760"/>
    <lineage>
        <taxon>Eukaryota</taxon>
        <taxon>Viridiplantae</taxon>
        <taxon>Streptophyta</taxon>
        <taxon>Embryophyta</taxon>
        <taxon>Tracheophyta</taxon>
        <taxon>Spermatophyta</taxon>
        <taxon>Magnoliopsida</taxon>
        <taxon>eudicotyledons</taxon>
        <taxon>Gunneridae</taxon>
        <taxon>Pentapetalae</taxon>
        <taxon>rosids</taxon>
        <taxon>Vitales</taxon>
        <taxon>Vitaceae</taxon>
        <taxon>Viteae</taxon>
        <taxon>Vitis</taxon>
    </lineage>
</organism>
<dbReference type="InterPro" id="IPR048501">
    <property type="entry name" value="Legum_prodom"/>
</dbReference>
<dbReference type="EMBL" id="QGNW01001393">
    <property type="protein sequence ID" value="RVW42823.1"/>
    <property type="molecule type" value="Genomic_DNA"/>
</dbReference>
<dbReference type="FunFam" id="1.10.132.130:FF:000001">
    <property type="entry name" value="Vacuolar-processing enzyme beta-isozyme"/>
    <property type="match status" value="1"/>
</dbReference>
<dbReference type="CDD" id="cd21115">
    <property type="entry name" value="legumain_C"/>
    <property type="match status" value="1"/>
</dbReference>
<keyword evidence="6" id="KW-1015">Disulfide bond</keyword>
<proteinExistence type="inferred from homology"/>
<evidence type="ECO:0000256" key="5">
    <source>
        <dbReference type="ARBA" id="ARBA00022807"/>
    </source>
</evidence>
<dbReference type="Proteomes" id="UP000288805">
    <property type="component" value="Unassembled WGS sequence"/>
</dbReference>
<evidence type="ECO:0000256" key="4">
    <source>
        <dbReference type="ARBA" id="ARBA00022801"/>
    </source>
</evidence>
<sequence length="482" mass="54431">MNYCIVGILLFITLFSPFTKSEPPNLINHPMKPSLFMAIVSLIGKAAEPAKGKQWAVLIAGSTDYENYRHQADICHAYQILKKGGLKDENIIVFMYDDIAFNVENPRPGVIINHRGETMFMKEFQRSFSTDKDYTQSAATVANVFAVLLGNKTAVQGGSGKVLDSGLDDHVFIYYADHGATGIIGMTDGLIYAKDLIDVLKKKHEAKAYKTMVIYIEACEAGSMFQGLLPNNWDIYATTAANAEENSYGTYCPDDYPSAPSEYDTCLGDTYSVAWLEDSEMHDLRFETLEKQYKTIRRRVFTQDLDFNSHVTQYGDMRLSKEFLFTYMGTNPDNDNYTSMANSKPSGFSSASQYDAELLHFWYKFHRAPEGSTRKLEAQKELHRKISHRMHVDHSMKEIGKLILGSENSTMMLLKTVRPLDQPVVDDWDCYKMLVKTYEEHCGSLSRYGLKYTRALANMCNAGIKMEQMAVASAQACAKIKP</sequence>
<accession>A0A438E568</accession>
<keyword evidence="3 9" id="KW-0732">Signal</keyword>
<keyword evidence="2" id="KW-0645">Protease</keyword>
<evidence type="ECO:0000259" key="10">
    <source>
        <dbReference type="Pfam" id="PF20985"/>
    </source>
</evidence>
<feature type="active site" evidence="8">
    <location>
        <position position="178"/>
    </location>
</feature>
<keyword evidence="4" id="KW-0378">Hydrolase</keyword>